<dbReference type="OrthoDB" id="1923667at2759"/>
<keyword evidence="3" id="KW-1185">Reference proteome</keyword>
<protein>
    <submittedName>
        <fullName evidence="2">Spermatoproteinsis-associated protein 20</fullName>
    </submittedName>
</protein>
<dbReference type="PANTHER" id="PTHR42899">
    <property type="entry name" value="SPERMATOGENESIS-ASSOCIATED PROTEIN 20"/>
    <property type="match status" value="1"/>
</dbReference>
<dbReference type="GO" id="GO:0005975">
    <property type="term" value="P:carbohydrate metabolic process"/>
    <property type="evidence" value="ECO:0007669"/>
    <property type="project" value="InterPro"/>
</dbReference>
<accession>A0A8H7EMZ1</accession>
<dbReference type="Proteomes" id="UP000605846">
    <property type="component" value="Unassembled WGS sequence"/>
</dbReference>
<evidence type="ECO:0000313" key="3">
    <source>
        <dbReference type="Proteomes" id="UP000605846"/>
    </source>
</evidence>
<reference evidence="2" key="1">
    <citation type="submission" date="2020-01" db="EMBL/GenBank/DDBJ databases">
        <title>Genome Sequencing of Three Apophysomyces-Like Fungal Strains Confirms a Novel Fungal Genus in the Mucoromycota with divergent Burkholderia-like Endosymbiotic Bacteria.</title>
        <authorList>
            <person name="Stajich J.E."/>
            <person name="Macias A.M."/>
            <person name="Carter-House D."/>
            <person name="Lovett B."/>
            <person name="Kasson L.R."/>
            <person name="Berry K."/>
            <person name="Grigoriev I."/>
            <person name="Chang Y."/>
            <person name="Spatafora J."/>
            <person name="Kasson M.T."/>
        </authorList>
    </citation>
    <scope>NUCLEOTIDE SEQUENCE</scope>
    <source>
        <strain evidence="2">NRRL A-21654</strain>
    </source>
</reference>
<organism evidence="2 3">
    <name type="scientific">Apophysomyces ossiformis</name>
    <dbReference type="NCBI Taxonomy" id="679940"/>
    <lineage>
        <taxon>Eukaryota</taxon>
        <taxon>Fungi</taxon>
        <taxon>Fungi incertae sedis</taxon>
        <taxon>Mucoromycota</taxon>
        <taxon>Mucoromycotina</taxon>
        <taxon>Mucoromycetes</taxon>
        <taxon>Mucorales</taxon>
        <taxon>Mucorineae</taxon>
        <taxon>Mucoraceae</taxon>
        <taxon>Apophysomyces</taxon>
    </lineage>
</organism>
<dbReference type="Gene3D" id="3.40.30.10">
    <property type="entry name" value="Glutaredoxin"/>
    <property type="match status" value="1"/>
</dbReference>
<dbReference type="EMBL" id="JABAYA010000144">
    <property type="protein sequence ID" value="KAF7723650.1"/>
    <property type="molecule type" value="Genomic_DNA"/>
</dbReference>
<dbReference type="SUPFAM" id="SSF52833">
    <property type="entry name" value="Thioredoxin-like"/>
    <property type="match status" value="1"/>
</dbReference>
<sequence>MEHESFENEEVAKIMNANFVNIKVDREENPGVDKLYMTYVQLTSGGGGWPMSVFLTPDLYPFFGATYFPPEDRFGKPGFKTLLTRIAQIWIAQPEKVKSSGKNVLDQLKTYIEAKPAASSKEIDTWAAAAETFHHFETSFDDRYGGFGGAPKFPTPVQLQFLLDYYSYMRNDPEKSKDAQKALDMTLFTLKKIAAGGIHDHVGSGFHRYSTDQIWHVPHFEKMLYDQAQLLSVYAAAYQITKEQCYADVARDIVLYVSRDLQHSEGGFYSAEDADSYPTDRSAKKLEGAFCVWEYEELNEILGADVASLFSYHYDVKDTGNVDPAQDPHNELRKKNVLMEVHTVEETAKAFDVAVDQVQKILSDARTKLWNHRSTKRPKPHRDDKILTPWNGLMISGLAQAYQVLGDQEMLDLALRAAQFICRELYREDTKTLLRSYRNGPSNIQGFVDDYRCVARIWINNIEKEFPSRSYFIQGLLDLYEATFDEKWIVLAHDLQARQNELFYDSKEFGYFNVAESDKNILVRLKEEQDGAEPSANAVSVKNLWRLGTLLDVDDYLKKATETVKSFDLALSKFPFALPALLAGLMLITKGLKEVLLAGNIKDTDMEVLKKITGQAFVPNKVLVRAKEGVLSQKNGTIGRIVAANHEEPTIYICENSTCGLPFHDLQQLRESLA</sequence>
<proteinExistence type="predicted"/>
<dbReference type="AlphaFoldDB" id="A0A8H7EMZ1"/>
<comment type="caution">
    <text evidence="2">The sequence shown here is derived from an EMBL/GenBank/DDBJ whole genome shotgun (WGS) entry which is preliminary data.</text>
</comment>
<dbReference type="CDD" id="cd02955">
    <property type="entry name" value="SSP411"/>
    <property type="match status" value="1"/>
</dbReference>
<dbReference type="SUPFAM" id="SSF48208">
    <property type="entry name" value="Six-hairpin glycosidases"/>
    <property type="match status" value="1"/>
</dbReference>
<dbReference type="InterPro" id="IPR008928">
    <property type="entry name" value="6-hairpin_glycosidase_sf"/>
</dbReference>
<dbReference type="Pfam" id="PF03190">
    <property type="entry name" value="Thioredox_DsbH"/>
    <property type="match status" value="1"/>
</dbReference>
<dbReference type="InterPro" id="IPR036249">
    <property type="entry name" value="Thioredoxin-like_sf"/>
</dbReference>
<dbReference type="PIRSF" id="PIRSF006402">
    <property type="entry name" value="UCP006402_thioredoxin"/>
    <property type="match status" value="1"/>
</dbReference>
<feature type="domain" description="Spermatogenesis-associated protein 20-like TRX" evidence="1">
    <location>
        <begin position="1"/>
        <end position="108"/>
    </location>
</feature>
<name>A0A8H7EMZ1_9FUNG</name>
<evidence type="ECO:0000259" key="1">
    <source>
        <dbReference type="Pfam" id="PF03190"/>
    </source>
</evidence>
<dbReference type="InterPro" id="IPR004879">
    <property type="entry name" value="Ssp411-like_TRX"/>
</dbReference>
<dbReference type="PANTHER" id="PTHR42899:SF1">
    <property type="entry name" value="SPERMATOGENESIS-ASSOCIATED PROTEIN 20"/>
    <property type="match status" value="1"/>
</dbReference>
<dbReference type="InterPro" id="IPR024705">
    <property type="entry name" value="Ssp411"/>
</dbReference>
<evidence type="ECO:0000313" key="2">
    <source>
        <dbReference type="EMBL" id="KAF7723650.1"/>
    </source>
</evidence>
<gene>
    <name evidence="2" type="primary">SPATA20_1</name>
    <name evidence="2" type="ORF">EC973_001792</name>
</gene>